<sequence length="275" mass="30253">MDAPTLEVFLDKRHKYALTPVETGQLATRECSILPISTVLLESDFSGTTEPNTELLPTPSSAKYGSLNGHLFEPGPRSFGYAEEVKGENFLRKEETCSGLALEKHVCPPIHEQQSSEKYRLEESLHSSNLPVPIDNQLSNTMASQTQFSRVLLSPISPMASLPSLISTCPPVRLSSGCAKLETQEAGAEMSGFLDTSRPQARLGNAQVKRSIHPIIGGSDRSEDYLSKYADHDQLVRQEGLEAYSQLMPIIADINCFMEVPMPEKNVDASEDEQK</sequence>
<keyword evidence="2" id="KW-1185">Reference proteome</keyword>
<comment type="caution">
    <text evidence="1">The sequence shown here is derived from an EMBL/GenBank/DDBJ whole genome shotgun (WGS) entry which is preliminary data.</text>
</comment>
<dbReference type="Proteomes" id="UP000784294">
    <property type="component" value="Unassembled WGS sequence"/>
</dbReference>
<dbReference type="AlphaFoldDB" id="A0A3S5B0R8"/>
<gene>
    <name evidence="1" type="ORF">PXEA_LOCUS3368</name>
</gene>
<dbReference type="EMBL" id="CAAALY010007599">
    <property type="protein sequence ID" value="VEL09928.1"/>
    <property type="molecule type" value="Genomic_DNA"/>
</dbReference>
<reference evidence="1" key="1">
    <citation type="submission" date="2018-11" db="EMBL/GenBank/DDBJ databases">
        <authorList>
            <consortium name="Pathogen Informatics"/>
        </authorList>
    </citation>
    <scope>NUCLEOTIDE SEQUENCE</scope>
</reference>
<evidence type="ECO:0000313" key="1">
    <source>
        <dbReference type="EMBL" id="VEL09928.1"/>
    </source>
</evidence>
<proteinExistence type="predicted"/>
<evidence type="ECO:0000313" key="2">
    <source>
        <dbReference type="Proteomes" id="UP000784294"/>
    </source>
</evidence>
<protein>
    <submittedName>
        <fullName evidence="1">Uncharacterized protein</fullName>
    </submittedName>
</protein>
<accession>A0A3S5B0R8</accession>
<organism evidence="1 2">
    <name type="scientific">Protopolystoma xenopodis</name>
    <dbReference type="NCBI Taxonomy" id="117903"/>
    <lineage>
        <taxon>Eukaryota</taxon>
        <taxon>Metazoa</taxon>
        <taxon>Spiralia</taxon>
        <taxon>Lophotrochozoa</taxon>
        <taxon>Platyhelminthes</taxon>
        <taxon>Monogenea</taxon>
        <taxon>Polyopisthocotylea</taxon>
        <taxon>Polystomatidea</taxon>
        <taxon>Polystomatidae</taxon>
        <taxon>Protopolystoma</taxon>
    </lineage>
</organism>
<name>A0A3S5B0R8_9PLAT</name>